<evidence type="ECO:0000313" key="3">
    <source>
        <dbReference type="Proteomes" id="UP000679725"/>
    </source>
</evidence>
<dbReference type="Proteomes" id="UP000679725">
    <property type="component" value="Unassembled WGS sequence"/>
</dbReference>
<dbReference type="NCBIfam" id="TIGR04183">
    <property type="entry name" value="Por_Secre_tail"/>
    <property type="match status" value="1"/>
</dbReference>
<accession>A0ABN7RDB0</accession>
<dbReference type="RefSeq" id="WP_215235239.1">
    <property type="nucleotide sequence ID" value="NZ_CAJRAU010000006.1"/>
</dbReference>
<dbReference type="Pfam" id="PF18962">
    <property type="entry name" value="Por_Secre_tail"/>
    <property type="match status" value="1"/>
</dbReference>
<organism evidence="2 3">
    <name type="scientific">Dyadobacter linearis</name>
    <dbReference type="NCBI Taxonomy" id="2823330"/>
    <lineage>
        <taxon>Bacteria</taxon>
        <taxon>Pseudomonadati</taxon>
        <taxon>Bacteroidota</taxon>
        <taxon>Cytophagia</taxon>
        <taxon>Cytophagales</taxon>
        <taxon>Spirosomataceae</taxon>
        <taxon>Dyadobacter</taxon>
    </lineage>
</organism>
<comment type="caution">
    <text evidence="2">The sequence shown here is derived from an EMBL/GenBank/DDBJ whole genome shotgun (WGS) entry which is preliminary data.</text>
</comment>
<dbReference type="EMBL" id="CAJRAU010000006">
    <property type="protein sequence ID" value="CAG5071995.1"/>
    <property type="molecule type" value="Genomic_DNA"/>
</dbReference>
<gene>
    <name evidence="2" type="ORF">DYBT9623_03935</name>
</gene>
<proteinExistence type="predicted"/>
<sequence>MSKIHQRTLSGLIFLFVCITLGYGQNGIVVTERSSPPGVVSFSASSTLTGVSNTKHVDGYVKKYGATHFTFPVGDNGIYRPFAAEADGTVGAYFKIDPGAATLPSGAPFSTASKETGIKNVSNKEYWDVDGTNPSKLSFTWDASSDIATLTEQSLENLALVGWSTSTSKWEIITSTVDEVALLSGPSSLSKGSISTVGKIVPNQYRAYTFAALNVANVAASYEGEFETAGCSEIAGWAWDKNHPEAALTLELVVGGTVHATFVASNSRSDLASAGKGTGKYGFRVQVPSNLMNGEGQELSVRVRSSTYVLTGSPKTINCSYAGTFETADCGNIVGWMQDKNNPNAALEFEIVEGTTVHGSGIANIYRADLKNAGIGTGKYGFNIALPLSLKDGKNHQLRIRIKGKSYLITGSKSITCSASQFDGYAYADCQKLYGWAWDRIYPETAMTIEVYEGTTIYATVVANAFRQDLQDGGIGTANYGYSVPLPAALKDGKTHELSARIKGTSFVLKNSPRTLTCAVPSSHAGMLESADCNTIQGFAWDQSYPDKAVVVELMEGTKIWATDTADIYRSDLEQAGTGTGKYGFSFNLPSALRDAKAHALSVRIKGTSIILGGSPKNVTCALPALYGGGFDFLSCATIKGWAWNKNYPDQALTVEIMEGSTVIATVLANKYREDIKTRGFGTGIYGFEIPLPASLKDGAAHILSVRVKGTTYIVPGSPRSVTCAVPTAYAGTLESADCNFIKGFAWDKNYPAKVLTVEVMEGSTILATVIADTYRADLKTAGVGTGNYGFSIPAPAILKDGATHAVSVRIKGTSTILTGSPKSVNCALPASYGGGFDFLSCATIKGWAWNKNYPDQALTVEIMEGSTVIATVLANKYREDIKTRGFGTGIYGFEIPLPASLKDGAAHILSVRVKGTTYIVPGSPRSVTCAVPTAYAGTLESADCNFIKGFAWDKNYPAKVLTVEVMEGSTILATVIADTYRADLKTAGMGTGNYGFSIPAPAILKDGATHAVSVRIKGTSTILTGSPKSVNCSLPALYGGGFDYLSCATIKGWAWDKNYPEKTMTLEIIEGTTVFGTVTASLYREDIKNKGFGTGNYGFNLSTPIAMKDGKTHSISLRVKGTSYIVPGSPRAVTCASPARIAVVEEVELQPGNELEYAEITVSPNPTDGQVVASFYLGKSKHANLSVTNMLGQTVWQKSDTGAGKTIQESIDLRQQVSGMYIFMIKTEGKTQTRRIVLTK</sequence>
<feature type="domain" description="Secretion system C-terminal sorting" evidence="1">
    <location>
        <begin position="1164"/>
        <end position="1238"/>
    </location>
</feature>
<dbReference type="InterPro" id="IPR026444">
    <property type="entry name" value="Secre_tail"/>
</dbReference>
<evidence type="ECO:0000259" key="1">
    <source>
        <dbReference type="Pfam" id="PF18962"/>
    </source>
</evidence>
<reference evidence="2 3" key="1">
    <citation type="submission" date="2021-04" db="EMBL/GenBank/DDBJ databases">
        <authorList>
            <person name="Rodrigo-Torres L."/>
            <person name="Arahal R. D."/>
            <person name="Lucena T."/>
        </authorList>
    </citation>
    <scope>NUCLEOTIDE SEQUENCE [LARGE SCALE GENOMIC DNA]</scope>
    <source>
        <strain evidence="2 3">CECT 9623</strain>
    </source>
</reference>
<keyword evidence="3" id="KW-1185">Reference proteome</keyword>
<name>A0ABN7RDB0_9BACT</name>
<protein>
    <recommendedName>
        <fullName evidence="1">Secretion system C-terminal sorting domain-containing protein</fullName>
    </recommendedName>
</protein>
<evidence type="ECO:0000313" key="2">
    <source>
        <dbReference type="EMBL" id="CAG5071995.1"/>
    </source>
</evidence>